<feature type="compositionally biased region" description="Basic residues" evidence="1">
    <location>
        <begin position="51"/>
        <end position="64"/>
    </location>
</feature>
<feature type="region of interest" description="Disordered" evidence="1">
    <location>
        <begin position="142"/>
        <end position="162"/>
    </location>
</feature>
<dbReference type="Proteomes" id="UP000240883">
    <property type="component" value="Unassembled WGS sequence"/>
</dbReference>
<name>A0A2T2NIU8_CORCC</name>
<protein>
    <submittedName>
        <fullName evidence="2">Uncharacterized protein</fullName>
    </submittedName>
</protein>
<keyword evidence="3" id="KW-1185">Reference proteome</keyword>
<evidence type="ECO:0000313" key="2">
    <source>
        <dbReference type="EMBL" id="PSN65354.1"/>
    </source>
</evidence>
<feature type="region of interest" description="Disordered" evidence="1">
    <location>
        <begin position="32"/>
        <end position="94"/>
    </location>
</feature>
<evidence type="ECO:0000313" key="3">
    <source>
        <dbReference type="Proteomes" id="UP000240883"/>
    </source>
</evidence>
<gene>
    <name evidence="2" type="ORF">BS50DRAFT_56148</name>
</gene>
<feature type="region of interest" description="Disordered" evidence="1">
    <location>
        <begin position="1"/>
        <end position="20"/>
    </location>
</feature>
<dbReference type="AlphaFoldDB" id="A0A2T2NIU8"/>
<reference evidence="2 3" key="1">
    <citation type="journal article" date="2018" name="Front. Microbiol.">
        <title>Genome-Wide Analysis of Corynespora cassiicola Leaf Fall Disease Putative Effectors.</title>
        <authorList>
            <person name="Lopez D."/>
            <person name="Ribeiro S."/>
            <person name="Label P."/>
            <person name="Fumanal B."/>
            <person name="Venisse J.S."/>
            <person name="Kohler A."/>
            <person name="de Oliveira R.R."/>
            <person name="Labutti K."/>
            <person name="Lipzen A."/>
            <person name="Lail K."/>
            <person name="Bauer D."/>
            <person name="Ohm R.A."/>
            <person name="Barry K.W."/>
            <person name="Spatafora J."/>
            <person name="Grigoriev I.V."/>
            <person name="Martin F.M."/>
            <person name="Pujade-Renaud V."/>
        </authorList>
    </citation>
    <scope>NUCLEOTIDE SEQUENCE [LARGE SCALE GENOMIC DNA]</scope>
    <source>
        <strain evidence="2 3">Philippines</strain>
    </source>
</reference>
<evidence type="ECO:0000256" key="1">
    <source>
        <dbReference type="SAM" id="MobiDB-lite"/>
    </source>
</evidence>
<sequence>MPAIGPGLAAHSTPPQRGQSMLHRYLDRCRAWSPAETGGAGRATPSDGRGRGRGRRPRWSRRAWHPGNGGQQQASRPAGHSRPPAEATQDEKHGVQLLAAFVPSPPAPLLVLLHTSSRGGGRVMGGQYGLKQSCTRRADVVPGGVEEGRAQSPGRQLLETGP</sequence>
<dbReference type="EMBL" id="KZ678137">
    <property type="protein sequence ID" value="PSN65354.1"/>
    <property type="molecule type" value="Genomic_DNA"/>
</dbReference>
<organism evidence="2 3">
    <name type="scientific">Corynespora cassiicola Philippines</name>
    <dbReference type="NCBI Taxonomy" id="1448308"/>
    <lineage>
        <taxon>Eukaryota</taxon>
        <taxon>Fungi</taxon>
        <taxon>Dikarya</taxon>
        <taxon>Ascomycota</taxon>
        <taxon>Pezizomycotina</taxon>
        <taxon>Dothideomycetes</taxon>
        <taxon>Pleosporomycetidae</taxon>
        <taxon>Pleosporales</taxon>
        <taxon>Corynesporascaceae</taxon>
        <taxon>Corynespora</taxon>
    </lineage>
</organism>
<accession>A0A2T2NIU8</accession>
<proteinExistence type="predicted"/>